<sequence>MGKRRLRRIAASFTVAAPSGARIRDRLRVSPADERVLALVGRHLGRIARADLAERVRIGDVSAKESGRAWRKKALTAVSSSRWAGAITRVSEDQYRLSMRCLHAERISLKQAIRTIKRRLSAPCGQRTNGVRGYADASERWQKYRRAQVLQTRLAKVEQLIREGRPSIVVGGRRLARSRHRLDDAGLTVERWREQWDATRLFLTADGESGASFGNYTISVHPDTGVVTIVLPEPLRHLANAARGRYQLECTVTFHHRRSEWLDRITANTAVRYDIVQDPQRGRWYIDASWSTPTAAVPTPDEIAAEGGRLVSADLNADHLAATVVDPHGNPVGAPHTIPLDLTGPASRRDGRLRQAISDLIYLAREHGCVGIAIENLGFTDARTTGRETMGRGQRGKRFRRTVAGIPTARFRERLRGMVYHAGLLVIAVDPAYTSRWGEKHWKTPLQRQSKTVVTRHHAAAVAIGRRGLGHRVRRRPGVTAPDRRIGLRRATGQTAPAPRPRGRTRPPRTAGTPRRGGKTCLRRGEQLVLFPDLHDRSGDHRTVSPDCGDLANSGHSP</sequence>
<proteinExistence type="predicted"/>
<reference evidence="3" key="1">
    <citation type="submission" date="2016-10" db="EMBL/GenBank/DDBJ databases">
        <authorList>
            <person name="Varghese N."/>
            <person name="Submissions S."/>
        </authorList>
    </citation>
    <scope>NUCLEOTIDE SEQUENCE [LARGE SCALE GENOMIC DNA]</scope>
    <source>
        <strain evidence="3">CGMCC 4.3530</strain>
    </source>
</reference>
<evidence type="ECO:0000313" key="2">
    <source>
        <dbReference type="EMBL" id="SDX64524.1"/>
    </source>
</evidence>
<dbReference type="RefSeq" id="WP_218157334.1">
    <property type="nucleotide sequence ID" value="NZ_FNOK01000013.1"/>
</dbReference>
<feature type="region of interest" description="Disordered" evidence="1">
    <location>
        <begin position="478"/>
        <end position="558"/>
    </location>
</feature>
<evidence type="ECO:0008006" key="4">
    <source>
        <dbReference type="Google" id="ProtNLM"/>
    </source>
</evidence>
<accession>A0A1H3DFP1</accession>
<gene>
    <name evidence="2" type="ORF">SAMN05216215_101367</name>
</gene>
<dbReference type="EMBL" id="FNOK01000013">
    <property type="protein sequence ID" value="SDX64524.1"/>
    <property type="molecule type" value="Genomic_DNA"/>
</dbReference>
<dbReference type="Proteomes" id="UP000199529">
    <property type="component" value="Unassembled WGS sequence"/>
</dbReference>
<evidence type="ECO:0000313" key="3">
    <source>
        <dbReference type="Proteomes" id="UP000199529"/>
    </source>
</evidence>
<evidence type="ECO:0000256" key="1">
    <source>
        <dbReference type="SAM" id="MobiDB-lite"/>
    </source>
</evidence>
<organism evidence="2 3">
    <name type="scientific">Saccharopolyspora shandongensis</name>
    <dbReference type="NCBI Taxonomy" id="418495"/>
    <lineage>
        <taxon>Bacteria</taxon>
        <taxon>Bacillati</taxon>
        <taxon>Actinomycetota</taxon>
        <taxon>Actinomycetes</taxon>
        <taxon>Pseudonocardiales</taxon>
        <taxon>Pseudonocardiaceae</taxon>
        <taxon>Saccharopolyspora</taxon>
    </lineage>
</organism>
<feature type="compositionally biased region" description="Basic and acidic residues" evidence="1">
    <location>
        <begin position="533"/>
        <end position="544"/>
    </location>
</feature>
<dbReference type="AlphaFoldDB" id="A0A1H3DFP1"/>
<keyword evidence="3" id="KW-1185">Reference proteome</keyword>
<dbReference type="STRING" id="418495.SAMN05216215_101367"/>
<protein>
    <recommendedName>
        <fullName evidence="4">Transposase</fullName>
    </recommendedName>
</protein>
<name>A0A1H3DFP1_9PSEU</name>